<keyword evidence="2" id="KW-0472">Membrane</keyword>
<feature type="compositionally biased region" description="Low complexity" evidence="1">
    <location>
        <begin position="354"/>
        <end position="381"/>
    </location>
</feature>
<name>A0A0F9W0T5_9ZZZZ</name>
<dbReference type="GO" id="GO:0090313">
    <property type="term" value="P:regulation of protein targeting to membrane"/>
    <property type="evidence" value="ECO:0007669"/>
    <property type="project" value="TreeGrafter"/>
</dbReference>
<evidence type="ECO:0000313" key="3">
    <source>
        <dbReference type="EMBL" id="KKO10886.1"/>
    </source>
</evidence>
<organism evidence="3">
    <name type="scientific">marine sediment metagenome</name>
    <dbReference type="NCBI Taxonomy" id="412755"/>
    <lineage>
        <taxon>unclassified sequences</taxon>
        <taxon>metagenomes</taxon>
        <taxon>ecological metagenomes</taxon>
    </lineage>
</organism>
<sequence length="1041" mass="112057">MLERTRHKLSPRRPWLWLLLTLLLYTLAGFVLAPWLIERQLVSMSTVRADLTTTVDNIDINPYTLTFTLEGLDVIDSEAAPLLALERVFVNFELISAIRRAWSFDEFHIIGLNVALERYSDGGTNVGAVAERWMATAAPQEEAPEPPQEGEPVRLVIADLVVASASLSLVDNVPEERFEARVDALELDVQNLSTLPDDTAGQGLTVTMGNGAVLNWTGTSSLYPLHSEGRVTLQGAYPGLAFEYFRSQLPFDMSGGEIDAALDYRVGTDADGSLSADITDIQFSMLDTLLSDGDSGERLVSLPEISLENGELHWPANTVSLDVVRLRGSEFQAVRAPDGTINFVALMQAMPAPQASAASQTGQASQTAQESQESQESPTETEASDADDATDPWQISVAELALEDWLLAFNDRVPEQNVTAELGLNATLVDISSMPDAQMQLDSSVTVASGGALSLTGTLVALPQLQFDGEIGLQDLELAVLQPYIDPFARVSLDQGRVGMDGTIAVTANSQRYRGNMLLSDLALTDRIESERLFSLDSLQVNGIVLEQRDEPSLNVDEIRIVSPYARVEIREDGTTNIGSVLISSGENDSETGSEQEQESGTNTGDDSTGTATQLMALLLDRMVIDSARVDFADRSLPLPFAVSMSSLGGDISALSTRSEQPAAIDLEGQVGEFGEVNISGELRPFAYTENTQVNLAFRNIDMPTMSPYVIDFAGRRIDDGSLDVDLDYNIEDGRIAGDNEVIMRDLVLGERVPHPGAADLPLDLAVALLQNSNGVINLGVPVSGDINNPQFGFGQVIRRALTSAITSIVSSPFRFLAGLVGSEDEDLAVIGFAAGRSDVSPAEQQKLIKLADALTQRPQLKLQVPPVLSTQADEKALAQRLLDQQIETRMSALQTSGAGDLTATGRRVAALEQMLVDEGMATEESAADAPDTGEPAADNEGPVSLGTLRLMHMITATDNEDASLDELAYAASLRTRLLEQQAVPAEELDALARQRAQQVLAVITESREALQAQVEVTEMIETDVNDDGQVVMTLEVEIGG</sequence>
<dbReference type="InterPro" id="IPR052894">
    <property type="entry name" value="AsmA-related"/>
</dbReference>
<evidence type="ECO:0008006" key="4">
    <source>
        <dbReference type="Google" id="ProtNLM"/>
    </source>
</evidence>
<protein>
    <recommendedName>
        <fullName evidence="4">DUF748 domain-containing protein</fullName>
    </recommendedName>
</protein>
<accession>A0A0F9W0T5</accession>
<feature type="compositionally biased region" description="Acidic residues" evidence="1">
    <location>
        <begin position="588"/>
        <end position="598"/>
    </location>
</feature>
<dbReference type="Pfam" id="PF05359">
    <property type="entry name" value="DUF748"/>
    <property type="match status" value="2"/>
</dbReference>
<feature type="transmembrane region" description="Helical" evidence="2">
    <location>
        <begin position="15"/>
        <end position="37"/>
    </location>
</feature>
<keyword evidence="2" id="KW-0812">Transmembrane</keyword>
<feature type="region of interest" description="Disordered" evidence="1">
    <location>
        <begin position="579"/>
        <end position="610"/>
    </location>
</feature>
<dbReference type="EMBL" id="LAZR01000004">
    <property type="protein sequence ID" value="KKO10886.1"/>
    <property type="molecule type" value="Genomic_DNA"/>
</dbReference>
<comment type="caution">
    <text evidence="3">The sequence shown here is derived from an EMBL/GenBank/DDBJ whole genome shotgun (WGS) entry which is preliminary data.</text>
</comment>
<feature type="region of interest" description="Disordered" evidence="1">
    <location>
        <begin position="923"/>
        <end position="942"/>
    </location>
</feature>
<evidence type="ECO:0000256" key="2">
    <source>
        <dbReference type="SAM" id="Phobius"/>
    </source>
</evidence>
<feature type="region of interest" description="Disordered" evidence="1">
    <location>
        <begin position="354"/>
        <end position="390"/>
    </location>
</feature>
<dbReference type="AlphaFoldDB" id="A0A0F9W0T5"/>
<feature type="compositionally biased region" description="Low complexity" evidence="1">
    <location>
        <begin position="599"/>
        <end position="610"/>
    </location>
</feature>
<evidence type="ECO:0000256" key="1">
    <source>
        <dbReference type="SAM" id="MobiDB-lite"/>
    </source>
</evidence>
<dbReference type="PANTHER" id="PTHR30441">
    <property type="entry name" value="DUF748 DOMAIN-CONTAINING PROTEIN"/>
    <property type="match status" value="1"/>
</dbReference>
<reference evidence="3" key="1">
    <citation type="journal article" date="2015" name="Nature">
        <title>Complex archaea that bridge the gap between prokaryotes and eukaryotes.</title>
        <authorList>
            <person name="Spang A."/>
            <person name="Saw J.H."/>
            <person name="Jorgensen S.L."/>
            <person name="Zaremba-Niedzwiedzka K."/>
            <person name="Martijn J."/>
            <person name="Lind A.E."/>
            <person name="van Eijk R."/>
            <person name="Schleper C."/>
            <person name="Guy L."/>
            <person name="Ettema T.J."/>
        </authorList>
    </citation>
    <scope>NUCLEOTIDE SEQUENCE</scope>
</reference>
<keyword evidence="2" id="KW-1133">Transmembrane helix</keyword>
<dbReference type="PANTHER" id="PTHR30441:SF8">
    <property type="entry name" value="DUF748 DOMAIN-CONTAINING PROTEIN"/>
    <property type="match status" value="1"/>
</dbReference>
<gene>
    <name evidence="3" type="ORF">LCGC14_0023690</name>
</gene>
<dbReference type="InterPro" id="IPR008023">
    <property type="entry name" value="DUF748"/>
</dbReference>
<proteinExistence type="predicted"/>
<dbReference type="GO" id="GO:0005886">
    <property type="term" value="C:plasma membrane"/>
    <property type="evidence" value="ECO:0007669"/>
    <property type="project" value="TreeGrafter"/>
</dbReference>